<name>A0A9Q0FEP2_9ROSI</name>
<protein>
    <recommendedName>
        <fullName evidence="4">PWWP domain-containing protein</fullName>
    </recommendedName>
</protein>
<dbReference type="PANTHER" id="PTHR10688:SF2">
    <property type="entry name" value="PWWP DOMAIN-CONTAINING PROTEIN"/>
    <property type="match status" value="1"/>
</dbReference>
<evidence type="ECO:0000313" key="2">
    <source>
        <dbReference type="EMBL" id="KAJ4830134.1"/>
    </source>
</evidence>
<feature type="region of interest" description="Disordered" evidence="1">
    <location>
        <begin position="589"/>
        <end position="611"/>
    </location>
</feature>
<evidence type="ECO:0008006" key="4">
    <source>
        <dbReference type="Google" id="ProtNLM"/>
    </source>
</evidence>
<dbReference type="CDD" id="cd05162">
    <property type="entry name" value="PWWP"/>
    <property type="match status" value="1"/>
</dbReference>
<keyword evidence="3" id="KW-1185">Reference proteome</keyword>
<dbReference type="PANTHER" id="PTHR10688">
    <property type="entry name" value="PWWP DOMAIN-CONTAINING PROTEIN"/>
    <property type="match status" value="1"/>
</dbReference>
<feature type="region of interest" description="Disordered" evidence="1">
    <location>
        <begin position="163"/>
        <end position="188"/>
    </location>
</feature>
<dbReference type="AlphaFoldDB" id="A0A9Q0FEP2"/>
<accession>A0A9Q0FEP2</accession>
<feature type="region of interest" description="Disordered" evidence="1">
    <location>
        <begin position="442"/>
        <end position="466"/>
    </location>
</feature>
<comment type="caution">
    <text evidence="2">The sequence shown here is derived from an EMBL/GenBank/DDBJ whole genome shotgun (WGS) entry which is preliminary data.</text>
</comment>
<feature type="compositionally biased region" description="Polar residues" evidence="1">
    <location>
        <begin position="176"/>
        <end position="188"/>
    </location>
</feature>
<organism evidence="2 3">
    <name type="scientific">Turnera subulata</name>
    <dbReference type="NCBI Taxonomy" id="218843"/>
    <lineage>
        <taxon>Eukaryota</taxon>
        <taxon>Viridiplantae</taxon>
        <taxon>Streptophyta</taxon>
        <taxon>Embryophyta</taxon>
        <taxon>Tracheophyta</taxon>
        <taxon>Spermatophyta</taxon>
        <taxon>Magnoliopsida</taxon>
        <taxon>eudicotyledons</taxon>
        <taxon>Gunneridae</taxon>
        <taxon>Pentapetalae</taxon>
        <taxon>rosids</taxon>
        <taxon>fabids</taxon>
        <taxon>Malpighiales</taxon>
        <taxon>Passifloraceae</taxon>
        <taxon>Turnera</taxon>
    </lineage>
</organism>
<dbReference type="EMBL" id="JAKUCV010005725">
    <property type="protein sequence ID" value="KAJ4830134.1"/>
    <property type="molecule type" value="Genomic_DNA"/>
</dbReference>
<feature type="compositionally biased region" description="Basic and acidic residues" evidence="1">
    <location>
        <begin position="163"/>
        <end position="175"/>
    </location>
</feature>
<sequence>MGHRRGDIVWARVTYPHKWWPALIHRTHDLGVTVTFFNLHKPRHLPESEVCSFADNFGSLAETVKCGIGRALLDIAVGLLGRRVVRGLKCPCQYPEAAGSLEEREGKRGMGLFDGNEALGFVLRVAVSPLVDDSQFVAAVLVVNQLRVFRGFLVAQTQRKMLVSDKQSDNSEQQRKTSQQDQPKQSDSLFPLVPYSENKLKRQHHQQTDFDFLPKLQKIMPLFSFSKAYAFLQKSKHGYKNSMSEALISGLPFRDVTLNVCNTAPGALLPGVDSRLQTNRSIFEANKPVTSCSGTHSKVEIQSQGSLRAEWLETMSWSRHRIPDTFKVLLNCTTLGSNTFHVSLSKEGEESIDATEKNETCIPPIQMQGIGACLYAAKNSTAADHRKDITDGRKYCTLTLLQRCTSQVVPNCGRKAHSNNGNAGAATNNCLLPHATTDLPTSINRRDDATPCGTNKGMGVDHKGRQQSGGDMSLKPLIARQPFLDASAKCKTLHMKFPKGFIIPSKNELIKKFNRFGIVDTVRTKIFSWVSSARVVFLHELDAVVAYQYVKKKNVLGASKILFWLDQHEHKRRGSMSLSSAGNLRSCLKNSNHRRKEDKERSQRVRFTVET</sequence>
<feature type="compositionally biased region" description="Basic and acidic residues" evidence="1">
    <location>
        <begin position="595"/>
        <end position="611"/>
    </location>
</feature>
<reference evidence="2" key="2">
    <citation type="journal article" date="2023" name="Plants (Basel)">
        <title>Annotation of the Turnera subulata (Passifloraceae) Draft Genome Reveals the S-Locus Evolved after the Divergence of Turneroideae from Passifloroideae in a Stepwise Manner.</title>
        <authorList>
            <person name="Henning P.M."/>
            <person name="Roalson E.H."/>
            <person name="Mir W."/>
            <person name="McCubbin A.G."/>
            <person name="Shore J.S."/>
        </authorList>
    </citation>
    <scope>NUCLEOTIDE SEQUENCE</scope>
    <source>
        <strain evidence="2">F60SS</strain>
    </source>
</reference>
<evidence type="ECO:0000256" key="1">
    <source>
        <dbReference type="SAM" id="MobiDB-lite"/>
    </source>
</evidence>
<reference evidence="2" key="1">
    <citation type="submission" date="2022-02" db="EMBL/GenBank/DDBJ databases">
        <authorList>
            <person name="Henning P.M."/>
            <person name="McCubbin A.G."/>
            <person name="Shore J.S."/>
        </authorList>
    </citation>
    <scope>NUCLEOTIDE SEQUENCE</scope>
    <source>
        <strain evidence="2">F60SS</strain>
        <tissue evidence="2">Leaves</tissue>
    </source>
</reference>
<gene>
    <name evidence="2" type="ORF">Tsubulata_006754</name>
</gene>
<dbReference type="SUPFAM" id="SSF63748">
    <property type="entry name" value="Tudor/PWWP/MBT"/>
    <property type="match status" value="1"/>
</dbReference>
<dbReference type="Proteomes" id="UP001141552">
    <property type="component" value="Unassembled WGS sequence"/>
</dbReference>
<dbReference type="OrthoDB" id="1914593at2759"/>
<proteinExistence type="predicted"/>
<evidence type="ECO:0000313" key="3">
    <source>
        <dbReference type="Proteomes" id="UP001141552"/>
    </source>
</evidence>
<dbReference type="Gene3D" id="2.30.30.140">
    <property type="match status" value="1"/>
</dbReference>
<dbReference type="InterPro" id="IPR052657">
    <property type="entry name" value="PDP_family_Arabidopsis"/>
</dbReference>